<dbReference type="STRING" id="469383.Cwoe_0363"/>
<evidence type="ECO:0000313" key="2">
    <source>
        <dbReference type="Proteomes" id="UP000008229"/>
    </source>
</evidence>
<dbReference type="AlphaFoldDB" id="D3F728"/>
<reference evidence="2" key="2">
    <citation type="submission" date="2010-01" db="EMBL/GenBank/DDBJ databases">
        <title>The complete genome of Conexibacter woesei DSM 14684.</title>
        <authorList>
            <consortium name="US DOE Joint Genome Institute (JGI-PGF)"/>
            <person name="Lucas S."/>
            <person name="Copeland A."/>
            <person name="Lapidus A."/>
            <person name="Glavina del Rio T."/>
            <person name="Dalin E."/>
            <person name="Tice H."/>
            <person name="Bruce D."/>
            <person name="Goodwin L."/>
            <person name="Pitluck S."/>
            <person name="Kyrpides N."/>
            <person name="Mavromatis K."/>
            <person name="Ivanova N."/>
            <person name="Mikhailova N."/>
            <person name="Chertkov O."/>
            <person name="Brettin T."/>
            <person name="Detter J.C."/>
            <person name="Han C."/>
            <person name="Larimer F."/>
            <person name="Land M."/>
            <person name="Hauser L."/>
            <person name="Markowitz V."/>
            <person name="Cheng J.-F."/>
            <person name="Hugenholtz P."/>
            <person name="Woyke T."/>
            <person name="Wu D."/>
            <person name="Pukall R."/>
            <person name="Steenblock K."/>
            <person name="Schneider S."/>
            <person name="Klenk H.-P."/>
            <person name="Eisen J.A."/>
        </authorList>
    </citation>
    <scope>NUCLEOTIDE SEQUENCE [LARGE SCALE GENOMIC DNA]</scope>
    <source>
        <strain evidence="2">DSM 14684 / CIP 108061 / JCM 11494 / NBRC 100937 / ID131577</strain>
    </source>
</reference>
<proteinExistence type="predicted"/>
<dbReference type="HOGENOM" id="CLU_1892633_0_0_11"/>
<name>D3F728_CONWI</name>
<gene>
    <name evidence="1" type="ordered locus">Cwoe_0363</name>
</gene>
<dbReference type="KEGG" id="cwo:Cwoe_0363"/>
<dbReference type="Proteomes" id="UP000008229">
    <property type="component" value="Chromosome"/>
</dbReference>
<evidence type="ECO:0000313" key="1">
    <source>
        <dbReference type="EMBL" id="ADB48799.1"/>
    </source>
</evidence>
<keyword evidence="2" id="KW-1185">Reference proteome</keyword>
<dbReference type="RefSeq" id="WP_012931852.1">
    <property type="nucleotide sequence ID" value="NC_013739.1"/>
</dbReference>
<organism evidence="1 2">
    <name type="scientific">Conexibacter woesei (strain DSM 14684 / CCUG 47730 / CIP 108061 / JCM 11494 / NBRC 100937 / ID131577)</name>
    <dbReference type="NCBI Taxonomy" id="469383"/>
    <lineage>
        <taxon>Bacteria</taxon>
        <taxon>Bacillati</taxon>
        <taxon>Actinomycetota</taxon>
        <taxon>Thermoleophilia</taxon>
        <taxon>Solirubrobacterales</taxon>
        <taxon>Conexibacteraceae</taxon>
        <taxon>Conexibacter</taxon>
    </lineage>
</organism>
<dbReference type="EMBL" id="CP001854">
    <property type="protein sequence ID" value="ADB48799.1"/>
    <property type="molecule type" value="Genomic_DNA"/>
</dbReference>
<accession>D3F728</accession>
<protein>
    <submittedName>
        <fullName evidence="1">Uncharacterized protein</fullName>
    </submittedName>
</protein>
<reference evidence="1 2" key="1">
    <citation type="journal article" date="2010" name="Stand. Genomic Sci.">
        <title>Complete genome sequence of Conexibacter woesei type strain (ID131577).</title>
        <authorList>
            <person name="Pukall R."/>
            <person name="Lapidus A."/>
            <person name="Glavina Del Rio T."/>
            <person name="Copeland A."/>
            <person name="Tice H."/>
            <person name="Cheng J.-F."/>
            <person name="Lucas S."/>
            <person name="Chen F."/>
            <person name="Nolan M."/>
            <person name="Bruce D."/>
            <person name="Goodwin L."/>
            <person name="Pitluck S."/>
            <person name="Mavromatis K."/>
            <person name="Ivanova N."/>
            <person name="Ovchinnikova G."/>
            <person name="Pati A."/>
            <person name="Chen A."/>
            <person name="Palaniappan K."/>
            <person name="Land M."/>
            <person name="Hauser L."/>
            <person name="Chang Y.-J."/>
            <person name="Jeffries C.D."/>
            <person name="Chain P."/>
            <person name="Meincke L."/>
            <person name="Sims D."/>
            <person name="Brettin T."/>
            <person name="Detter J.C."/>
            <person name="Rohde M."/>
            <person name="Goeker M."/>
            <person name="Bristow J."/>
            <person name="Eisen J.A."/>
            <person name="Markowitz V."/>
            <person name="Kyrpides N.C."/>
            <person name="Klenk H.-P."/>
            <person name="Hugenholtz P."/>
        </authorList>
    </citation>
    <scope>NUCLEOTIDE SEQUENCE [LARGE SCALE GENOMIC DNA]</scope>
    <source>
        <strain evidence="2">DSM 14684 / CIP 108061 / JCM 11494 / NBRC 100937 / ID131577</strain>
    </source>
</reference>
<sequence length="134" mass="14322">MKTPSRVVATGIVFEEPHDPAAAYAAADGFLTPEARQAIDAWRAGDALLLTHAAFAEIDDGHGVRRWGGPPQGPHPVPTHGSATATLLGLAVGYGEDLLPALGINGLTISRFDFHAAPRRIELDESIRRRLRLD</sequence>